<sequence length="210" mass="23795">MKRKKQTEEEARYGSSNPKKSDLKKLLHPPASKKKRHDDRSMDDSSAGYITSWGDIRSYPVKSIVGKYASLPRKTNKEKTGAGTSAWTTDTMSNREDLIQQAKEIRKRRRRSKSESNIRNVFLTKGYCQLRLHVPNADRLGNQIGYQSSLKDRQNATAAMFSETIQNEPHRSDDTIDHGLLAADEFVGEFNGVLKQQPNCRSSAIGVDFF</sequence>
<keyword evidence="3" id="KW-1185">Reference proteome</keyword>
<reference evidence="2" key="2">
    <citation type="submission" date="2025-08" db="UniProtKB">
        <authorList>
            <consortium name="Ensembl"/>
        </authorList>
    </citation>
    <scope>IDENTIFICATION</scope>
</reference>
<reference evidence="2" key="3">
    <citation type="submission" date="2025-09" db="UniProtKB">
        <authorList>
            <consortium name="Ensembl"/>
        </authorList>
    </citation>
    <scope>IDENTIFICATION</scope>
</reference>
<evidence type="ECO:0000313" key="2">
    <source>
        <dbReference type="Ensembl" id="ENSCSAVP00000019480.1"/>
    </source>
</evidence>
<name>H2ZPG4_CIOSA</name>
<protein>
    <submittedName>
        <fullName evidence="2">Uncharacterized protein</fullName>
    </submittedName>
</protein>
<dbReference type="Ensembl" id="ENSCSAVT00000019690.1">
    <property type="protein sequence ID" value="ENSCSAVP00000019480.1"/>
    <property type="gene ID" value="ENSCSAVG00000011420.1"/>
</dbReference>
<reference evidence="3" key="1">
    <citation type="submission" date="2003-08" db="EMBL/GenBank/DDBJ databases">
        <authorList>
            <person name="Birren B."/>
            <person name="Nusbaum C."/>
            <person name="Abebe A."/>
            <person name="Abouelleil A."/>
            <person name="Adekoya E."/>
            <person name="Ait-zahra M."/>
            <person name="Allen N."/>
            <person name="Allen T."/>
            <person name="An P."/>
            <person name="Anderson M."/>
            <person name="Anderson S."/>
            <person name="Arachchi H."/>
            <person name="Armbruster J."/>
            <person name="Bachantsang P."/>
            <person name="Baldwin J."/>
            <person name="Barry A."/>
            <person name="Bayul T."/>
            <person name="Blitshsteyn B."/>
            <person name="Bloom T."/>
            <person name="Blye J."/>
            <person name="Boguslavskiy L."/>
            <person name="Borowsky M."/>
            <person name="Boukhgalter B."/>
            <person name="Brunache A."/>
            <person name="Butler J."/>
            <person name="Calixte N."/>
            <person name="Calvo S."/>
            <person name="Camarata J."/>
            <person name="Campo K."/>
            <person name="Chang J."/>
            <person name="Cheshatsang Y."/>
            <person name="Citroen M."/>
            <person name="Collymore A."/>
            <person name="Considine T."/>
            <person name="Cook A."/>
            <person name="Cooke P."/>
            <person name="Corum B."/>
            <person name="Cuomo C."/>
            <person name="David R."/>
            <person name="Dawoe T."/>
            <person name="Degray S."/>
            <person name="Dodge S."/>
            <person name="Dooley K."/>
            <person name="Dorje P."/>
            <person name="Dorjee K."/>
            <person name="Dorris L."/>
            <person name="Duffey N."/>
            <person name="Dupes A."/>
            <person name="Elkins T."/>
            <person name="Engels R."/>
            <person name="Erickson J."/>
            <person name="Farina A."/>
            <person name="Faro S."/>
            <person name="Ferreira P."/>
            <person name="Fischer H."/>
            <person name="Fitzgerald M."/>
            <person name="Foley K."/>
            <person name="Gage D."/>
            <person name="Galagan J."/>
            <person name="Gearin G."/>
            <person name="Gnerre S."/>
            <person name="Gnirke A."/>
            <person name="Goyette A."/>
            <person name="Graham J."/>
            <person name="Grandbois E."/>
            <person name="Gyaltsen K."/>
            <person name="Hafez N."/>
            <person name="Hagopian D."/>
            <person name="Hagos B."/>
            <person name="Hall J."/>
            <person name="Hatcher B."/>
            <person name="Heller A."/>
            <person name="Higgins H."/>
            <person name="Honan T."/>
            <person name="Horn A."/>
            <person name="Houde N."/>
            <person name="Hughes L."/>
            <person name="Hulme W."/>
            <person name="Husby E."/>
            <person name="Iliev I."/>
            <person name="Jaffe D."/>
            <person name="Jones C."/>
            <person name="Kamal M."/>
            <person name="Kamat A."/>
            <person name="Kamvysselis M."/>
            <person name="Karlsson E."/>
            <person name="Kells C."/>
            <person name="Kieu A."/>
            <person name="Kisner P."/>
            <person name="Kodira C."/>
            <person name="Kulbokas E."/>
            <person name="Labutti K."/>
            <person name="Lama D."/>
            <person name="Landers T."/>
            <person name="Leger J."/>
            <person name="Levine S."/>
            <person name="Lewis D."/>
            <person name="Lewis T."/>
            <person name="Lindblad-toh K."/>
            <person name="Liu X."/>
            <person name="Lokyitsang T."/>
            <person name="Lokyitsang Y."/>
            <person name="Lucien O."/>
            <person name="Lui A."/>
            <person name="Ma L.J."/>
            <person name="Mabbitt R."/>
            <person name="Macdonald J."/>
            <person name="Maclean C."/>
            <person name="Major J."/>
            <person name="Manning J."/>
            <person name="Marabella R."/>
            <person name="Maru K."/>
            <person name="Matthews C."/>
            <person name="Mauceli E."/>
            <person name="Mccarthy M."/>
            <person name="Mcdonough S."/>
            <person name="Mcghee T."/>
            <person name="Meldrim J."/>
            <person name="Meneus L."/>
            <person name="Mesirov J."/>
            <person name="Mihalev A."/>
            <person name="Mihova T."/>
            <person name="Mikkelsen T."/>
            <person name="Mlenga V."/>
            <person name="Moru K."/>
            <person name="Mozes J."/>
            <person name="Mulrain L."/>
            <person name="Munson G."/>
            <person name="Naylor J."/>
            <person name="Newes C."/>
            <person name="Nguyen C."/>
            <person name="Nguyen N."/>
            <person name="Nguyen T."/>
            <person name="Nicol R."/>
            <person name="Nielsen C."/>
            <person name="Nizzari M."/>
            <person name="Norbu C."/>
            <person name="Norbu N."/>
            <person name="O'donnell P."/>
            <person name="Okoawo O."/>
            <person name="O'leary S."/>
            <person name="Omotosho B."/>
            <person name="O'neill K."/>
            <person name="Osman S."/>
            <person name="Parker S."/>
            <person name="Perrin D."/>
            <person name="Phunkhang P."/>
            <person name="Piqani B."/>
            <person name="Purcell S."/>
            <person name="Rachupka T."/>
            <person name="Ramasamy U."/>
            <person name="Rameau R."/>
            <person name="Ray V."/>
            <person name="Raymond C."/>
            <person name="Retta R."/>
            <person name="Richardson S."/>
            <person name="Rise C."/>
            <person name="Rodriguez J."/>
            <person name="Rogers J."/>
            <person name="Rogov P."/>
            <person name="Rutman M."/>
            <person name="Schupbach R."/>
            <person name="Seaman C."/>
            <person name="Settipalli S."/>
            <person name="Sharpe T."/>
            <person name="Sheridan J."/>
            <person name="Sherpa N."/>
            <person name="Shi J."/>
            <person name="Smirnov S."/>
            <person name="Smith C."/>
            <person name="Sougnez C."/>
            <person name="Spencer B."/>
            <person name="Stalker J."/>
            <person name="Stange-thomann N."/>
            <person name="Stavropoulos S."/>
            <person name="Stetson K."/>
            <person name="Stone C."/>
            <person name="Stone S."/>
            <person name="Stubbs M."/>
            <person name="Talamas J."/>
            <person name="Tchuinga P."/>
            <person name="Tenzing P."/>
            <person name="Tesfaye S."/>
            <person name="Theodore J."/>
            <person name="Thoulutsang Y."/>
            <person name="Topham K."/>
            <person name="Towey S."/>
            <person name="Tsamla T."/>
            <person name="Tsomo N."/>
            <person name="Vallee D."/>
            <person name="Vassiliev H."/>
            <person name="Venkataraman V."/>
            <person name="Vinson J."/>
            <person name="Vo A."/>
            <person name="Wade C."/>
            <person name="Wang S."/>
            <person name="Wangchuk T."/>
            <person name="Wangdi T."/>
            <person name="Whittaker C."/>
            <person name="Wilkinson J."/>
            <person name="Wu Y."/>
            <person name="Wyman D."/>
            <person name="Yadav S."/>
            <person name="Yang S."/>
            <person name="Yang X."/>
            <person name="Yeager S."/>
            <person name="Yee E."/>
            <person name="Young G."/>
            <person name="Zainoun J."/>
            <person name="Zembeck L."/>
            <person name="Zimmer A."/>
            <person name="Zody M."/>
            <person name="Lander E."/>
        </authorList>
    </citation>
    <scope>NUCLEOTIDE SEQUENCE [LARGE SCALE GENOMIC DNA]</scope>
</reference>
<accession>H2ZPG4</accession>
<dbReference type="Proteomes" id="UP000007875">
    <property type="component" value="Unassembled WGS sequence"/>
</dbReference>
<organism evidence="2 3">
    <name type="scientific">Ciona savignyi</name>
    <name type="common">Pacific transparent sea squirt</name>
    <dbReference type="NCBI Taxonomy" id="51511"/>
    <lineage>
        <taxon>Eukaryota</taxon>
        <taxon>Metazoa</taxon>
        <taxon>Chordata</taxon>
        <taxon>Tunicata</taxon>
        <taxon>Ascidiacea</taxon>
        <taxon>Phlebobranchia</taxon>
        <taxon>Cionidae</taxon>
        <taxon>Ciona</taxon>
    </lineage>
</organism>
<proteinExistence type="predicted"/>
<dbReference type="AlphaFoldDB" id="H2ZPG4"/>
<feature type="compositionally biased region" description="Basic and acidic residues" evidence="1">
    <location>
        <begin position="1"/>
        <end position="12"/>
    </location>
</feature>
<evidence type="ECO:0000256" key="1">
    <source>
        <dbReference type="SAM" id="MobiDB-lite"/>
    </source>
</evidence>
<evidence type="ECO:0000313" key="3">
    <source>
        <dbReference type="Proteomes" id="UP000007875"/>
    </source>
</evidence>
<feature type="region of interest" description="Disordered" evidence="1">
    <location>
        <begin position="1"/>
        <end position="48"/>
    </location>
</feature>